<evidence type="ECO:0000313" key="3">
    <source>
        <dbReference type="Proteomes" id="UP001151699"/>
    </source>
</evidence>
<reference evidence="2" key="1">
    <citation type="submission" date="2022-07" db="EMBL/GenBank/DDBJ databases">
        <authorList>
            <person name="Trinca V."/>
            <person name="Uliana J.V.C."/>
            <person name="Torres T.T."/>
            <person name="Ward R.J."/>
            <person name="Monesi N."/>
        </authorList>
    </citation>
    <scope>NUCLEOTIDE SEQUENCE</scope>
    <source>
        <strain evidence="2">HSMRA1968</strain>
        <tissue evidence="2">Whole embryos</tissue>
    </source>
</reference>
<dbReference type="GO" id="GO:0016010">
    <property type="term" value="C:dystrophin-associated glycoprotein complex"/>
    <property type="evidence" value="ECO:0007669"/>
    <property type="project" value="InterPro"/>
</dbReference>
<protein>
    <submittedName>
        <fullName evidence="2">Sarcospan</fullName>
    </submittedName>
</protein>
<dbReference type="EMBL" id="WJQU01000003">
    <property type="protein sequence ID" value="KAJ6639263.1"/>
    <property type="molecule type" value="Genomic_DNA"/>
</dbReference>
<comment type="caution">
    <text evidence="2">The sequence shown here is derived from an EMBL/GenBank/DDBJ whole genome shotgun (WGS) entry which is preliminary data.</text>
</comment>
<accession>A0A9Q0MWK4</accession>
<organism evidence="2 3">
    <name type="scientific">Pseudolycoriella hygida</name>
    <dbReference type="NCBI Taxonomy" id="35572"/>
    <lineage>
        <taxon>Eukaryota</taxon>
        <taxon>Metazoa</taxon>
        <taxon>Ecdysozoa</taxon>
        <taxon>Arthropoda</taxon>
        <taxon>Hexapoda</taxon>
        <taxon>Insecta</taxon>
        <taxon>Pterygota</taxon>
        <taxon>Neoptera</taxon>
        <taxon>Endopterygota</taxon>
        <taxon>Diptera</taxon>
        <taxon>Nematocera</taxon>
        <taxon>Sciaroidea</taxon>
        <taxon>Sciaridae</taxon>
        <taxon>Pseudolycoriella</taxon>
    </lineage>
</organism>
<feature type="transmembrane region" description="Helical" evidence="1">
    <location>
        <begin position="94"/>
        <end position="113"/>
    </location>
</feature>
<dbReference type="OrthoDB" id="7685256at2759"/>
<keyword evidence="1" id="KW-0812">Transmembrane</keyword>
<evidence type="ECO:0000313" key="2">
    <source>
        <dbReference type="EMBL" id="KAJ6639263.1"/>
    </source>
</evidence>
<dbReference type="AlphaFoldDB" id="A0A9Q0MWK4"/>
<dbReference type="PANTHER" id="PTHR15260:SF1">
    <property type="entry name" value="SARCOSPAN"/>
    <property type="match status" value="1"/>
</dbReference>
<feature type="transmembrane region" description="Helical" evidence="1">
    <location>
        <begin position="57"/>
        <end position="82"/>
    </location>
</feature>
<sequence>MAAVYMSTTVPQNMKGSNIMGRHTPTRNSLRHSRMIVVNKNYQTPRRPNPLQIKYPLLAKVLLIFQLITGIAIAFLGVWILLWAPNTRIRDNPYWSGLALILSSILGLILIDFRRVPRQKFREHCFTFIRINSTMLTSVAVILSLVAFVFAALHLDNITSSHTTCMPDNIFTSPNAACICLFGAKNSTNHLQIQTADEGEITVGGFEFHYRDLSCKEVTGVWKYILIGSTTFNVLGFFISLLYLLLLCVRRSDERKPYAAVRSQL</sequence>
<dbReference type="PANTHER" id="PTHR15260">
    <property type="entry name" value="SARCOSPAN"/>
    <property type="match status" value="1"/>
</dbReference>
<dbReference type="InterPro" id="IPR030429">
    <property type="entry name" value="Sarcospan"/>
</dbReference>
<proteinExistence type="predicted"/>
<dbReference type="GO" id="GO:0042383">
    <property type="term" value="C:sarcolemma"/>
    <property type="evidence" value="ECO:0007669"/>
    <property type="project" value="TreeGrafter"/>
</dbReference>
<gene>
    <name evidence="2" type="primary">Sspn</name>
    <name evidence="2" type="ORF">Bhyg_12006</name>
</gene>
<dbReference type="Proteomes" id="UP001151699">
    <property type="component" value="Chromosome X"/>
</dbReference>
<feature type="transmembrane region" description="Helical" evidence="1">
    <location>
        <begin position="221"/>
        <end position="246"/>
    </location>
</feature>
<keyword evidence="1" id="KW-0472">Membrane</keyword>
<evidence type="ECO:0000256" key="1">
    <source>
        <dbReference type="SAM" id="Phobius"/>
    </source>
</evidence>
<name>A0A9Q0MWK4_9DIPT</name>
<feature type="transmembrane region" description="Helical" evidence="1">
    <location>
        <begin position="134"/>
        <end position="153"/>
    </location>
</feature>
<keyword evidence="3" id="KW-1185">Reference proteome</keyword>
<keyword evidence="1" id="KW-1133">Transmembrane helix</keyword>